<sequence length="211" mass="21937">MAAHSPARIALAAVIVALLSPPGPADAQMPAAGSPPTPFVTPQRDVDVTYLLAGPPAAPGGLPGAMTQRMRWSVALWSQRLDPAGNAYMITDYRARRMLVVDPRRRSATMLPLPGGGAQGAGGVQAPGLRATGHYQRLGGDTVAGTPCTEWRTLDDGGAESTICLTDDGVLLRARHGQQILLLASSVRYGPQDPSLFSAPSGSRIEPAPSQ</sequence>
<evidence type="ECO:0000313" key="3">
    <source>
        <dbReference type="Proteomes" id="UP000305654"/>
    </source>
</evidence>
<keyword evidence="1" id="KW-0732">Signal</keyword>
<dbReference type="EMBL" id="VCDI01000001">
    <property type="protein sequence ID" value="TLU74030.1"/>
    <property type="molecule type" value="Genomic_DNA"/>
</dbReference>
<name>A0A5R9J8T8_9PROT</name>
<dbReference type="RefSeq" id="WP_138324283.1">
    <property type="nucleotide sequence ID" value="NZ_VCDI01000001.1"/>
</dbReference>
<reference evidence="2 3" key="1">
    <citation type="submission" date="2019-05" db="EMBL/GenBank/DDBJ databases">
        <authorList>
            <person name="Pankratov T."/>
            <person name="Grouzdev D."/>
        </authorList>
    </citation>
    <scope>NUCLEOTIDE SEQUENCE [LARGE SCALE GENOMIC DNA]</scope>
    <source>
        <strain evidence="2 3">KEBCLARHB70R</strain>
    </source>
</reference>
<accession>A0A5R9J8T8</accession>
<evidence type="ECO:0008006" key="4">
    <source>
        <dbReference type="Google" id="ProtNLM"/>
    </source>
</evidence>
<dbReference type="OrthoDB" id="7282046at2"/>
<comment type="caution">
    <text evidence="2">The sequence shown here is derived from an EMBL/GenBank/DDBJ whole genome shotgun (WGS) entry which is preliminary data.</text>
</comment>
<feature type="chain" id="PRO_5024436830" description="DUF4412 domain-containing protein" evidence="1">
    <location>
        <begin position="28"/>
        <end position="211"/>
    </location>
</feature>
<feature type="signal peptide" evidence="1">
    <location>
        <begin position="1"/>
        <end position="27"/>
    </location>
</feature>
<dbReference type="AlphaFoldDB" id="A0A5R9J8T8"/>
<evidence type="ECO:0000256" key="1">
    <source>
        <dbReference type="SAM" id="SignalP"/>
    </source>
</evidence>
<dbReference type="Proteomes" id="UP000305654">
    <property type="component" value="Unassembled WGS sequence"/>
</dbReference>
<evidence type="ECO:0000313" key="2">
    <source>
        <dbReference type="EMBL" id="TLU74030.1"/>
    </source>
</evidence>
<keyword evidence="3" id="KW-1185">Reference proteome</keyword>
<protein>
    <recommendedName>
        <fullName evidence="4">DUF4412 domain-containing protein</fullName>
    </recommendedName>
</protein>
<organism evidence="2 3">
    <name type="scientific">Lichenicoccus roseus</name>
    <dbReference type="NCBI Taxonomy" id="2683649"/>
    <lineage>
        <taxon>Bacteria</taxon>
        <taxon>Pseudomonadati</taxon>
        <taxon>Pseudomonadota</taxon>
        <taxon>Alphaproteobacteria</taxon>
        <taxon>Acetobacterales</taxon>
        <taxon>Acetobacteraceae</taxon>
        <taxon>Lichenicoccus</taxon>
    </lineage>
</organism>
<gene>
    <name evidence="2" type="ORF">FE263_02100</name>
</gene>
<proteinExistence type="predicted"/>